<feature type="compositionally biased region" description="Low complexity" evidence="8">
    <location>
        <begin position="372"/>
        <end position="388"/>
    </location>
</feature>
<evidence type="ECO:0000313" key="10">
    <source>
        <dbReference type="EMBL" id="OAQ64507.1"/>
    </source>
</evidence>
<feature type="domain" description="USP" evidence="9">
    <location>
        <begin position="153"/>
        <end position="624"/>
    </location>
</feature>
<dbReference type="EMBL" id="LSBJ02000005">
    <property type="protein sequence ID" value="OAQ64507.1"/>
    <property type="molecule type" value="Genomic_DNA"/>
</dbReference>
<evidence type="ECO:0000256" key="4">
    <source>
        <dbReference type="ARBA" id="ARBA00022670"/>
    </source>
</evidence>
<dbReference type="GO" id="GO:0005634">
    <property type="term" value="C:nucleus"/>
    <property type="evidence" value="ECO:0007669"/>
    <property type="project" value="UniProtKB-SubCell"/>
</dbReference>
<reference evidence="10 11" key="1">
    <citation type="journal article" date="2016" name="PLoS Pathog.">
        <title>Biosynthesis of antibiotic leucinostatins in bio-control fungus Purpureocillium lilacinum and their inhibition on phytophthora revealed by genome mining.</title>
        <authorList>
            <person name="Wang G."/>
            <person name="Liu Z."/>
            <person name="Lin R."/>
            <person name="Li E."/>
            <person name="Mao Z."/>
            <person name="Ling J."/>
            <person name="Yang Y."/>
            <person name="Yin W.B."/>
            <person name="Xie B."/>
        </authorList>
    </citation>
    <scope>NUCLEOTIDE SEQUENCE [LARGE SCALE GENOMIC DNA]</scope>
    <source>
        <strain evidence="10">170</strain>
    </source>
</reference>
<feature type="compositionally biased region" description="Polar residues" evidence="8">
    <location>
        <begin position="705"/>
        <end position="727"/>
    </location>
</feature>
<keyword evidence="11" id="KW-1185">Reference proteome</keyword>
<keyword evidence="4" id="KW-0645">Protease</keyword>
<accession>A0A179FGH3</accession>
<feature type="compositionally biased region" description="Low complexity" evidence="8">
    <location>
        <begin position="401"/>
        <end position="413"/>
    </location>
</feature>
<evidence type="ECO:0000313" key="11">
    <source>
        <dbReference type="Proteomes" id="UP000078397"/>
    </source>
</evidence>
<dbReference type="SUPFAM" id="SSF54001">
    <property type="entry name" value="Cysteine proteinases"/>
    <property type="match status" value="1"/>
</dbReference>
<feature type="compositionally biased region" description="Polar residues" evidence="8">
    <location>
        <begin position="653"/>
        <end position="662"/>
    </location>
</feature>
<dbReference type="EC" id="3.4.19.12" evidence="3"/>
<keyword evidence="7" id="KW-0788">Thiol protease</keyword>
<comment type="caution">
    <text evidence="10">The sequence shown here is derived from an EMBL/GenBank/DDBJ whole genome shotgun (WGS) entry which is preliminary data.</text>
</comment>
<dbReference type="AlphaFoldDB" id="A0A179FGH3"/>
<evidence type="ECO:0000256" key="3">
    <source>
        <dbReference type="ARBA" id="ARBA00012759"/>
    </source>
</evidence>
<feature type="region of interest" description="Disordered" evidence="8">
    <location>
        <begin position="1"/>
        <end position="39"/>
    </location>
</feature>
<keyword evidence="6 10" id="KW-0378">Hydrolase</keyword>
<dbReference type="PROSITE" id="PS50235">
    <property type="entry name" value="USP_3"/>
    <property type="match status" value="1"/>
</dbReference>
<protein>
    <recommendedName>
        <fullName evidence="3">ubiquitinyl hydrolase 1</fullName>
        <ecNumber evidence="3">3.4.19.12</ecNumber>
    </recommendedName>
</protein>
<dbReference type="RefSeq" id="XP_018141821.1">
    <property type="nucleotide sequence ID" value="XM_018284910.1"/>
</dbReference>
<dbReference type="Pfam" id="PF00443">
    <property type="entry name" value="UCH"/>
    <property type="match status" value="1"/>
</dbReference>
<feature type="compositionally biased region" description="Polar residues" evidence="8">
    <location>
        <begin position="631"/>
        <end position="646"/>
    </location>
</feature>
<dbReference type="GeneID" id="28848904"/>
<gene>
    <name evidence="10" type="ORF">VFPPC_05770</name>
</gene>
<dbReference type="PANTHER" id="PTHR24006">
    <property type="entry name" value="UBIQUITIN CARBOXYL-TERMINAL HYDROLASE"/>
    <property type="match status" value="1"/>
</dbReference>
<evidence type="ECO:0000256" key="8">
    <source>
        <dbReference type="SAM" id="MobiDB-lite"/>
    </source>
</evidence>
<dbReference type="Gene3D" id="3.90.70.10">
    <property type="entry name" value="Cysteine proteinases"/>
    <property type="match status" value="2"/>
</dbReference>
<dbReference type="InterPro" id="IPR001394">
    <property type="entry name" value="Peptidase_C19_UCH"/>
</dbReference>
<dbReference type="GO" id="GO:0016579">
    <property type="term" value="P:protein deubiquitination"/>
    <property type="evidence" value="ECO:0007669"/>
    <property type="project" value="InterPro"/>
</dbReference>
<comment type="catalytic activity">
    <reaction evidence="1">
        <text>Thiol-dependent hydrolysis of ester, thioester, amide, peptide and isopeptide bonds formed by the C-terminal Gly of ubiquitin (a 76-residue protein attached to proteins as an intracellular targeting signal).</text>
        <dbReference type="EC" id="3.4.19.12"/>
    </reaction>
</comment>
<dbReference type="Proteomes" id="UP000078397">
    <property type="component" value="Unassembled WGS sequence"/>
</dbReference>
<name>A0A179FGH3_METCM</name>
<organism evidence="10 11">
    <name type="scientific">Pochonia chlamydosporia 170</name>
    <dbReference type="NCBI Taxonomy" id="1380566"/>
    <lineage>
        <taxon>Eukaryota</taxon>
        <taxon>Fungi</taxon>
        <taxon>Dikarya</taxon>
        <taxon>Ascomycota</taxon>
        <taxon>Pezizomycotina</taxon>
        <taxon>Sordariomycetes</taxon>
        <taxon>Hypocreomycetidae</taxon>
        <taxon>Hypocreales</taxon>
        <taxon>Clavicipitaceae</taxon>
        <taxon>Pochonia</taxon>
    </lineage>
</organism>
<feature type="compositionally biased region" description="Polar residues" evidence="8">
    <location>
        <begin position="389"/>
        <end position="400"/>
    </location>
</feature>
<dbReference type="InterPro" id="IPR038765">
    <property type="entry name" value="Papain-like_cys_pep_sf"/>
</dbReference>
<dbReference type="InterPro" id="IPR050164">
    <property type="entry name" value="Peptidase_C19"/>
</dbReference>
<dbReference type="OrthoDB" id="6287070at2759"/>
<dbReference type="GO" id="GO:0004843">
    <property type="term" value="F:cysteine-type deubiquitinase activity"/>
    <property type="evidence" value="ECO:0007669"/>
    <property type="project" value="UniProtKB-EC"/>
</dbReference>
<feature type="compositionally biased region" description="Basic and acidic residues" evidence="8">
    <location>
        <begin position="1"/>
        <end position="16"/>
    </location>
</feature>
<feature type="compositionally biased region" description="Polar residues" evidence="8">
    <location>
        <begin position="796"/>
        <end position="810"/>
    </location>
</feature>
<evidence type="ECO:0000256" key="6">
    <source>
        <dbReference type="ARBA" id="ARBA00022801"/>
    </source>
</evidence>
<dbReference type="KEGG" id="pchm:VFPPC_05770"/>
<dbReference type="GO" id="GO:0005829">
    <property type="term" value="C:cytosol"/>
    <property type="evidence" value="ECO:0007669"/>
    <property type="project" value="TreeGrafter"/>
</dbReference>
<feature type="region of interest" description="Disordered" evidence="8">
    <location>
        <begin position="349"/>
        <end position="413"/>
    </location>
</feature>
<dbReference type="InterPro" id="IPR028889">
    <property type="entry name" value="USP"/>
</dbReference>
<comment type="similarity">
    <text evidence="2">Belongs to the peptidase C19 family.</text>
</comment>
<feature type="region of interest" description="Disordered" evidence="8">
    <location>
        <begin position="782"/>
        <end position="857"/>
    </location>
</feature>
<evidence type="ECO:0000256" key="5">
    <source>
        <dbReference type="ARBA" id="ARBA00022786"/>
    </source>
</evidence>
<dbReference type="PANTHER" id="PTHR24006:SF722">
    <property type="entry name" value="UBIQUITIN CARBOXYL-TERMINAL HYDROLASE 48"/>
    <property type="match status" value="1"/>
</dbReference>
<evidence type="ECO:0000256" key="2">
    <source>
        <dbReference type="ARBA" id="ARBA00009085"/>
    </source>
</evidence>
<proteinExistence type="inferred from homology"/>
<dbReference type="GO" id="GO:0006508">
    <property type="term" value="P:proteolysis"/>
    <property type="evidence" value="ECO:0007669"/>
    <property type="project" value="UniProtKB-KW"/>
</dbReference>
<evidence type="ECO:0000256" key="1">
    <source>
        <dbReference type="ARBA" id="ARBA00000707"/>
    </source>
</evidence>
<feature type="region of interest" description="Disordered" evidence="8">
    <location>
        <begin position="631"/>
        <end position="746"/>
    </location>
</feature>
<keyword evidence="5" id="KW-0833">Ubl conjugation pathway</keyword>
<dbReference type="STRING" id="1380566.A0A179FGH3"/>
<feature type="compositionally biased region" description="Basic and acidic residues" evidence="8">
    <location>
        <begin position="839"/>
        <end position="857"/>
    </location>
</feature>
<evidence type="ECO:0000259" key="9">
    <source>
        <dbReference type="PROSITE" id="PS50235"/>
    </source>
</evidence>
<evidence type="ECO:0000256" key="7">
    <source>
        <dbReference type="ARBA" id="ARBA00022807"/>
    </source>
</evidence>
<sequence length="857" mass="95004">MKEFPRKFLSLRDKNGTHRRSKSVPPGHKDKVRSTAAHESQTAFNVLLSAPRDSRGTRPLSAEAFRAMFKMDGSKQALKPDNGEEEIDSTKIEDVQHRLQKLHIPNVTTEYIKDILSTNIADGDPQQTAEFIALEQKSASGVIVPYDPSVHMLGAENREYVTCYLDSLLFAMFAKLDAFECMLKSTFPIDDPKLKLVTLLRIWVNLLRSGKLIRTDLTKLIQDTLSDCGWTDAKLLEQQDTSEAFAFLTETLQLPLLSLQVDLFHQGKGDKDDHKVVYERLLNLAVPPDPEGKGIKLEDCLEEYFNARVDVLRDHEEAKKGSIDDRGDGSPLPSQTTVRLIRSEEGGVSSLAASPVDLTPSQQSFGNPMERSISQASASQSIHQVHSQDGPSQETQSTEGTTPTRPSVRTRSTSVIQRVIVDEDGRPTGTGDGVMKKRARRKGSTVVKAVTIPAWQFFRLIPWHALTPNEPRSDSEVALNFDQKPVVGICLKRYAMTESGQPKRHNTFIDIPSSLRLPHFMLAGGPKLEEDLYGLSTEYKLVLQSVVCHRGDSLQSGHYISFARVAPKLLTGNRRHDFDPPPDYEEAQWVKFDDLETESRITYVDDIKHALKAEMPYLLFYQIVPMVDNMPRTSTDGTETNPPSYNESKKSLELTSDLSSSAFGRLTGNHREDLQAVDLGPRSKPPSIRLSAEIDRPRGTFDPSWVSSHTGSTPNASRRESMANTDSPGGMSPVITPSDESTASRLSRAASRFALGRQSRPQSQSGEGRISFSMTRLGGLMKSSKEPLNEPPANGLQISASNSTGPSDTSGKAPDSPVEEKHSLVPQPQPQKQKRGKSKDKTEKHKGDQPERECTVM</sequence>